<evidence type="ECO:0000313" key="6">
    <source>
        <dbReference type="EMBL" id="KAK4182130.1"/>
    </source>
</evidence>
<dbReference type="InterPro" id="IPR002227">
    <property type="entry name" value="Tyrosinase_Cu-bd"/>
</dbReference>
<accession>A0AAN6WHS3</accession>
<dbReference type="PRINTS" id="PR00092">
    <property type="entry name" value="TYROSINASE"/>
</dbReference>
<feature type="domain" description="Tyrosinase copper-binding" evidence="5">
    <location>
        <begin position="319"/>
        <end position="330"/>
    </location>
</feature>
<evidence type="ECO:0000256" key="3">
    <source>
        <dbReference type="SAM" id="SignalP"/>
    </source>
</evidence>
<dbReference type="Gene3D" id="1.10.1280.10">
    <property type="entry name" value="Di-copper center containing domain from catechol oxidase"/>
    <property type="match status" value="1"/>
</dbReference>
<keyword evidence="7" id="KW-1185">Reference proteome</keyword>
<dbReference type="PANTHER" id="PTHR11474">
    <property type="entry name" value="TYROSINASE FAMILY MEMBER"/>
    <property type="match status" value="1"/>
</dbReference>
<keyword evidence="3" id="KW-0732">Signal</keyword>
<reference evidence="6" key="1">
    <citation type="journal article" date="2023" name="Mol. Phylogenet. Evol.">
        <title>Genome-scale phylogeny and comparative genomics of the fungal order Sordariales.</title>
        <authorList>
            <person name="Hensen N."/>
            <person name="Bonometti L."/>
            <person name="Westerberg I."/>
            <person name="Brannstrom I.O."/>
            <person name="Guillou S."/>
            <person name="Cros-Aarteil S."/>
            <person name="Calhoun S."/>
            <person name="Haridas S."/>
            <person name="Kuo A."/>
            <person name="Mondo S."/>
            <person name="Pangilinan J."/>
            <person name="Riley R."/>
            <person name="LaButti K."/>
            <person name="Andreopoulos B."/>
            <person name="Lipzen A."/>
            <person name="Chen C."/>
            <person name="Yan M."/>
            <person name="Daum C."/>
            <person name="Ng V."/>
            <person name="Clum A."/>
            <person name="Steindorff A."/>
            <person name="Ohm R.A."/>
            <person name="Martin F."/>
            <person name="Silar P."/>
            <person name="Natvig D.O."/>
            <person name="Lalanne C."/>
            <person name="Gautier V."/>
            <person name="Ament-Velasquez S.L."/>
            <person name="Kruys A."/>
            <person name="Hutchinson M.I."/>
            <person name="Powell A.J."/>
            <person name="Barry K."/>
            <person name="Miller A.N."/>
            <person name="Grigoriev I.V."/>
            <person name="Debuchy R."/>
            <person name="Gladieux P."/>
            <person name="Hiltunen Thoren M."/>
            <person name="Johannesson H."/>
        </authorList>
    </citation>
    <scope>NUCLEOTIDE SEQUENCE</scope>
    <source>
        <strain evidence="6">PSN309</strain>
    </source>
</reference>
<dbReference type="PROSITE" id="PS00497">
    <property type="entry name" value="TYROSINASE_1"/>
    <property type="match status" value="1"/>
</dbReference>
<evidence type="ECO:0000259" key="5">
    <source>
        <dbReference type="PROSITE" id="PS00498"/>
    </source>
</evidence>
<sequence>MKLTTTFLLAFLPTGLSTPLAAANFLQSAIDNGLALKTLNSLAVAKAFTKFKGQCNPLKVKYRREFRSLSKSERRKFVKAVQCLQSKPSLLPPGLVPASHSIYDDLIFAHANRTGFVHQTATFLLFHRYYLQTYEDALEKYCGWKGALPYWEWGLDIAGPHLSPLFDGSDASLGSDGTYIPNRPPLVFNLTGPAFEVPPGTGGGCVHTGPFSDQVVRLGPFPSLATGLNFPLDESGLVGNPRCLDRDLNSYSIEKWASFKNTTELILHPAHRTIKYFQANADPDFRVLGADSPLVMGPHGGGHSAIGGIARDPAISPTDPAFWLTHAQLDRIYFIWQYQDFENRNDVYGTNTWFNIPPSNNVTVEDSIDIEPFSPSRKLKDLVNTISGAPFCYVYL</sequence>
<dbReference type="SUPFAM" id="SSF48056">
    <property type="entry name" value="Di-copper centre-containing domain"/>
    <property type="match status" value="1"/>
</dbReference>
<dbReference type="AlphaFoldDB" id="A0AAN6WHS3"/>
<keyword evidence="1" id="KW-0479">Metal-binding</keyword>
<dbReference type="EMBL" id="MU864745">
    <property type="protein sequence ID" value="KAK4182130.1"/>
    <property type="molecule type" value="Genomic_DNA"/>
</dbReference>
<feature type="signal peptide" evidence="3">
    <location>
        <begin position="1"/>
        <end position="17"/>
    </location>
</feature>
<dbReference type="Proteomes" id="UP001302126">
    <property type="component" value="Unassembled WGS sequence"/>
</dbReference>
<dbReference type="GO" id="GO:0016491">
    <property type="term" value="F:oxidoreductase activity"/>
    <property type="evidence" value="ECO:0007669"/>
    <property type="project" value="UniProtKB-KW"/>
</dbReference>
<reference evidence="6" key="2">
    <citation type="submission" date="2023-05" db="EMBL/GenBank/DDBJ databases">
        <authorList>
            <consortium name="Lawrence Berkeley National Laboratory"/>
            <person name="Steindorff A."/>
            <person name="Hensen N."/>
            <person name="Bonometti L."/>
            <person name="Westerberg I."/>
            <person name="Brannstrom I.O."/>
            <person name="Guillou S."/>
            <person name="Cros-Aarteil S."/>
            <person name="Calhoun S."/>
            <person name="Haridas S."/>
            <person name="Kuo A."/>
            <person name="Mondo S."/>
            <person name="Pangilinan J."/>
            <person name="Riley R."/>
            <person name="Labutti K."/>
            <person name="Andreopoulos B."/>
            <person name="Lipzen A."/>
            <person name="Chen C."/>
            <person name="Yanf M."/>
            <person name="Daum C."/>
            <person name="Ng V."/>
            <person name="Clum A."/>
            <person name="Ohm R."/>
            <person name="Martin F."/>
            <person name="Silar P."/>
            <person name="Natvig D."/>
            <person name="Lalanne C."/>
            <person name="Gautier V."/>
            <person name="Ament-Velasquez S.L."/>
            <person name="Kruys A."/>
            <person name="Hutchinson M.I."/>
            <person name="Powell A.J."/>
            <person name="Barry K."/>
            <person name="Miller A.N."/>
            <person name="Grigoriev I.V."/>
            <person name="Debuchy R."/>
            <person name="Gladieux P."/>
            <person name="Thoren M.H."/>
            <person name="Johannesson H."/>
        </authorList>
    </citation>
    <scope>NUCLEOTIDE SEQUENCE</scope>
    <source>
        <strain evidence="6">PSN309</strain>
    </source>
</reference>
<evidence type="ECO:0000259" key="4">
    <source>
        <dbReference type="PROSITE" id="PS00497"/>
    </source>
</evidence>
<name>A0AAN6WHS3_9PEZI</name>
<dbReference type="PROSITE" id="PS00498">
    <property type="entry name" value="TYROSINASE_2"/>
    <property type="match status" value="1"/>
</dbReference>
<dbReference type="InterPro" id="IPR008922">
    <property type="entry name" value="Di-copper_centre_dom_sf"/>
</dbReference>
<protein>
    <submittedName>
        <fullName evidence="6">Grixazone synthase</fullName>
    </submittedName>
</protein>
<organism evidence="6 7">
    <name type="scientific">Podospora australis</name>
    <dbReference type="NCBI Taxonomy" id="1536484"/>
    <lineage>
        <taxon>Eukaryota</taxon>
        <taxon>Fungi</taxon>
        <taxon>Dikarya</taxon>
        <taxon>Ascomycota</taxon>
        <taxon>Pezizomycotina</taxon>
        <taxon>Sordariomycetes</taxon>
        <taxon>Sordariomycetidae</taxon>
        <taxon>Sordariales</taxon>
        <taxon>Podosporaceae</taxon>
        <taxon>Podospora</taxon>
    </lineage>
</organism>
<keyword evidence="2" id="KW-0560">Oxidoreductase</keyword>
<dbReference type="InterPro" id="IPR050316">
    <property type="entry name" value="Tyrosinase/Hemocyanin"/>
</dbReference>
<gene>
    <name evidence="6" type="ORF">QBC35DRAFT_196512</name>
</gene>
<feature type="chain" id="PRO_5042812375" evidence="3">
    <location>
        <begin position="18"/>
        <end position="396"/>
    </location>
</feature>
<evidence type="ECO:0000313" key="7">
    <source>
        <dbReference type="Proteomes" id="UP001302126"/>
    </source>
</evidence>
<comment type="caution">
    <text evidence="6">The sequence shown here is derived from an EMBL/GenBank/DDBJ whole genome shotgun (WGS) entry which is preliminary data.</text>
</comment>
<dbReference type="GO" id="GO:0046872">
    <property type="term" value="F:metal ion binding"/>
    <property type="evidence" value="ECO:0007669"/>
    <property type="project" value="UniProtKB-KW"/>
</dbReference>
<proteinExistence type="predicted"/>
<evidence type="ECO:0000256" key="2">
    <source>
        <dbReference type="ARBA" id="ARBA00023002"/>
    </source>
</evidence>
<feature type="domain" description="Tyrosinase copper-binding" evidence="4">
    <location>
        <begin position="118"/>
        <end position="135"/>
    </location>
</feature>
<dbReference type="PANTHER" id="PTHR11474:SF125">
    <property type="entry name" value="N-ACETYL-6-HYDROXYTRYPTOPHAN OXIDASE IVOB-RELATED"/>
    <property type="match status" value="1"/>
</dbReference>
<evidence type="ECO:0000256" key="1">
    <source>
        <dbReference type="ARBA" id="ARBA00022723"/>
    </source>
</evidence>
<dbReference type="Pfam" id="PF00264">
    <property type="entry name" value="Tyrosinase"/>
    <property type="match status" value="1"/>
</dbReference>